<proteinExistence type="predicted"/>
<dbReference type="PANTHER" id="PTHR43776:SF8">
    <property type="entry name" value="ABC TRANSPORTER, ATP-BINDING PROTEIN"/>
    <property type="match status" value="1"/>
</dbReference>
<dbReference type="OrthoDB" id="9802264at2"/>
<dbReference type="PROSITE" id="PS50893">
    <property type="entry name" value="ABC_TRANSPORTER_2"/>
    <property type="match status" value="1"/>
</dbReference>
<dbReference type="PANTHER" id="PTHR43776">
    <property type="entry name" value="TRANSPORT ATP-BINDING PROTEIN"/>
    <property type="match status" value="1"/>
</dbReference>
<dbReference type="GO" id="GO:0016887">
    <property type="term" value="F:ATP hydrolysis activity"/>
    <property type="evidence" value="ECO:0007669"/>
    <property type="project" value="InterPro"/>
</dbReference>
<dbReference type="InterPro" id="IPR027417">
    <property type="entry name" value="P-loop_NTPase"/>
</dbReference>
<dbReference type="InterPro" id="IPR003439">
    <property type="entry name" value="ABC_transporter-like_ATP-bd"/>
</dbReference>
<dbReference type="GO" id="GO:0015833">
    <property type="term" value="P:peptide transport"/>
    <property type="evidence" value="ECO:0007669"/>
    <property type="project" value="UniProtKB-KW"/>
</dbReference>
<protein>
    <submittedName>
        <fullName evidence="7">ABC transporter, ATP-binding protein</fullName>
    </submittedName>
</protein>
<accession>G5K1R3</accession>
<dbReference type="Proteomes" id="UP000003330">
    <property type="component" value="Unassembled WGS sequence"/>
</dbReference>
<evidence type="ECO:0000256" key="5">
    <source>
        <dbReference type="ARBA" id="ARBA00022927"/>
    </source>
</evidence>
<name>G5K1R3_9STRE</name>
<organism evidence="7 8">
    <name type="scientific">Streptococcus ictaluri 707-05</name>
    <dbReference type="NCBI Taxonomy" id="764299"/>
    <lineage>
        <taxon>Bacteria</taxon>
        <taxon>Bacillati</taxon>
        <taxon>Bacillota</taxon>
        <taxon>Bacilli</taxon>
        <taxon>Lactobacillales</taxon>
        <taxon>Streptococcaceae</taxon>
        <taxon>Streptococcus</taxon>
    </lineage>
</organism>
<dbReference type="eggNOG" id="COG1124">
    <property type="taxonomic scope" value="Bacteria"/>
</dbReference>
<evidence type="ECO:0000313" key="8">
    <source>
        <dbReference type="Proteomes" id="UP000003330"/>
    </source>
</evidence>
<dbReference type="EMBL" id="AEUX02000005">
    <property type="protein sequence ID" value="EHI70144.1"/>
    <property type="molecule type" value="Genomic_DNA"/>
</dbReference>
<dbReference type="GO" id="GO:0055085">
    <property type="term" value="P:transmembrane transport"/>
    <property type="evidence" value="ECO:0007669"/>
    <property type="project" value="UniProtKB-ARBA"/>
</dbReference>
<dbReference type="Pfam" id="PF00005">
    <property type="entry name" value="ABC_tran"/>
    <property type="match status" value="1"/>
</dbReference>
<dbReference type="GO" id="GO:0015031">
    <property type="term" value="P:protein transport"/>
    <property type="evidence" value="ECO:0007669"/>
    <property type="project" value="UniProtKB-KW"/>
</dbReference>
<dbReference type="PROSITE" id="PS00211">
    <property type="entry name" value="ABC_TRANSPORTER_1"/>
    <property type="match status" value="1"/>
</dbReference>
<dbReference type="InterPro" id="IPR050319">
    <property type="entry name" value="ABC_transp_ATP-bind"/>
</dbReference>
<dbReference type="CDD" id="cd03257">
    <property type="entry name" value="ABC_NikE_OppD_transporters"/>
    <property type="match status" value="1"/>
</dbReference>
<keyword evidence="1" id="KW-0813">Transport</keyword>
<keyword evidence="4" id="KW-0571">Peptide transport</keyword>
<dbReference type="InterPro" id="IPR003593">
    <property type="entry name" value="AAA+_ATPase"/>
</dbReference>
<evidence type="ECO:0000256" key="4">
    <source>
        <dbReference type="ARBA" id="ARBA00022856"/>
    </source>
</evidence>
<keyword evidence="2" id="KW-0547">Nucleotide-binding</keyword>
<dbReference type="SMART" id="SM00382">
    <property type="entry name" value="AAA"/>
    <property type="match status" value="1"/>
</dbReference>
<sequence length="226" mass="24981">MLVCKHVGKRYGSEWVLKDCNFRLAQGQVMGIMGKSGSGKTSLARLLVGLETATSGSILVDDKRYNPKVDGPKILLVFQDALNAVNPRFSVSQVLKEALPSQVQDQALRDILQAVGLDKVCLSQKARQLSGGQLQRLCIARALLLKPKVIIFDESLSALDPLTQVKLLELLDELKNRYQLSYIMISHDPKICQAICDQLFVMKDGMLVENHSFLKSVCSSSCLNFS</sequence>
<dbReference type="InterPro" id="IPR017871">
    <property type="entry name" value="ABC_transporter-like_CS"/>
</dbReference>
<feature type="domain" description="ABC transporter" evidence="6">
    <location>
        <begin position="2"/>
        <end position="226"/>
    </location>
</feature>
<dbReference type="RefSeq" id="WP_008088356.1">
    <property type="nucleotide sequence ID" value="NZ_AEUX02000005.1"/>
</dbReference>
<dbReference type="AlphaFoldDB" id="G5K1R3"/>
<comment type="caution">
    <text evidence="7">The sequence shown here is derived from an EMBL/GenBank/DDBJ whole genome shotgun (WGS) entry which is preliminary data.</text>
</comment>
<dbReference type="Gene3D" id="3.40.50.300">
    <property type="entry name" value="P-loop containing nucleotide triphosphate hydrolases"/>
    <property type="match status" value="1"/>
</dbReference>
<evidence type="ECO:0000259" key="6">
    <source>
        <dbReference type="PROSITE" id="PS50893"/>
    </source>
</evidence>
<keyword evidence="5" id="KW-0653">Protein transport</keyword>
<gene>
    <name evidence="7" type="ORF">STRIC_2321</name>
</gene>
<keyword evidence="3 7" id="KW-0067">ATP-binding</keyword>
<evidence type="ECO:0000256" key="2">
    <source>
        <dbReference type="ARBA" id="ARBA00022741"/>
    </source>
</evidence>
<reference evidence="7 8" key="1">
    <citation type="journal article" date="2014" name="Int. J. Syst. Evol. Microbiol.">
        <title>Phylogenomics and the dynamic genome evolution of the genus Streptococcus.</title>
        <authorList>
            <consortium name="The Broad Institute Genome Sequencing Platform"/>
            <person name="Richards V.P."/>
            <person name="Palmer S.R."/>
            <person name="Pavinski Bitar P.D."/>
            <person name="Qin X."/>
            <person name="Weinstock G.M."/>
            <person name="Highlander S.K."/>
            <person name="Town C.D."/>
            <person name="Burne R.A."/>
            <person name="Stanhope M.J."/>
        </authorList>
    </citation>
    <scope>NUCLEOTIDE SEQUENCE [LARGE SCALE GENOMIC DNA]</scope>
    <source>
        <strain evidence="7 8">707-05</strain>
    </source>
</reference>
<dbReference type="SUPFAM" id="SSF52540">
    <property type="entry name" value="P-loop containing nucleoside triphosphate hydrolases"/>
    <property type="match status" value="1"/>
</dbReference>
<evidence type="ECO:0000313" key="7">
    <source>
        <dbReference type="EMBL" id="EHI70144.1"/>
    </source>
</evidence>
<evidence type="ECO:0000256" key="1">
    <source>
        <dbReference type="ARBA" id="ARBA00022448"/>
    </source>
</evidence>
<keyword evidence="8" id="KW-1185">Reference proteome</keyword>
<dbReference type="STRING" id="764299.STRIC_2321"/>
<evidence type="ECO:0000256" key="3">
    <source>
        <dbReference type="ARBA" id="ARBA00022840"/>
    </source>
</evidence>
<dbReference type="GO" id="GO:0005524">
    <property type="term" value="F:ATP binding"/>
    <property type="evidence" value="ECO:0007669"/>
    <property type="project" value="UniProtKB-KW"/>
</dbReference>